<organism evidence="1 2">
    <name type="scientific">Microlunatus endophyticus</name>
    <dbReference type="NCBI Taxonomy" id="1716077"/>
    <lineage>
        <taxon>Bacteria</taxon>
        <taxon>Bacillati</taxon>
        <taxon>Actinomycetota</taxon>
        <taxon>Actinomycetes</taxon>
        <taxon>Propionibacteriales</taxon>
        <taxon>Propionibacteriaceae</taxon>
        <taxon>Microlunatus</taxon>
    </lineage>
</organism>
<accession>A0A917W1D2</accession>
<reference evidence="1" key="2">
    <citation type="submission" date="2020-09" db="EMBL/GenBank/DDBJ databases">
        <authorList>
            <person name="Sun Q."/>
            <person name="Zhou Y."/>
        </authorList>
    </citation>
    <scope>NUCLEOTIDE SEQUENCE</scope>
    <source>
        <strain evidence="1">CGMCC 4.7306</strain>
    </source>
</reference>
<dbReference type="Proteomes" id="UP000613840">
    <property type="component" value="Unassembled WGS sequence"/>
</dbReference>
<comment type="caution">
    <text evidence="1">The sequence shown here is derived from an EMBL/GenBank/DDBJ whole genome shotgun (WGS) entry which is preliminary data.</text>
</comment>
<name>A0A917W1D2_9ACTN</name>
<sequence length="187" mass="19623">MTRGSAMMDAMGEISGFDWWFRDRDYVLRENLESLEASSAAAASRSARLSSQLSQLQGSLEHRLNALSSAFDAYVQLGDVREQLAAFSEAATIRREALVAIGDLGDGRPATPVDDRGTDYWVAAATNAMIARISGAPDAAGAAAVSGAEPEARLFLVAAAGALGHGAEVAHALPALLHSEDGRLDDH</sequence>
<dbReference type="EMBL" id="BMMZ01000001">
    <property type="protein sequence ID" value="GGL50655.1"/>
    <property type="molecule type" value="Genomic_DNA"/>
</dbReference>
<proteinExistence type="predicted"/>
<keyword evidence="2" id="KW-1185">Reference proteome</keyword>
<gene>
    <name evidence="1" type="ORF">GCM10011575_06150</name>
</gene>
<protein>
    <submittedName>
        <fullName evidence="1">Uncharacterized protein</fullName>
    </submittedName>
</protein>
<evidence type="ECO:0000313" key="1">
    <source>
        <dbReference type="EMBL" id="GGL50655.1"/>
    </source>
</evidence>
<evidence type="ECO:0000313" key="2">
    <source>
        <dbReference type="Proteomes" id="UP000613840"/>
    </source>
</evidence>
<reference evidence="1" key="1">
    <citation type="journal article" date="2014" name="Int. J. Syst. Evol. Microbiol.">
        <title>Complete genome sequence of Corynebacterium casei LMG S-19264T (=DSM 44701T), isolated from a smear-ripened cheese.</title>
        <authorList>
            <consortium name="US DOE Joint Genome Institute (JGI-PGF)"/>
            <person name="Walter F."/>
            <person name="Albersmeier A."/>
            <person name="Kalinowski J."/>
            <person name="Ruckert C."/>
        </authorList>
    </citation>
    <scope>NUCLEOTIDE SEQUENCE</scope>
    <source>
        <strain evidence="1">CGMCC 4.7306</strain>
    </source>
</reference>
<dbReference type="AlphaFoldDB" id="A0A917W1D2"/>